<comment type="caution">
    <text evidence="4">The sequence shown here is derived from an EMBL/GenBank/DDBJ whole genome shotgun (WGS) entry which is preliminary data.</text>
</comment>
<reference evidence="4 5" key="1">
    <citation type="submission" date="2021-06" db="EMBL/GenBank/DDBJ databases">
        <title>Genome sequence of Babesia caballi.</title>
        <authorList>
            <person name="Yamagishi J."/>
            <person name="Kidaka T."/>
            <person name="Ochi A."/>
        </authorList>
    </citation>
    <scope>NUCLEOTIDE SEQUENCE [LARGE SCALE GENOMIC DNA]</scope>
    <source>
        <strain evidence="4">USDA-D6B2</strain>
    </source>
</reference>
<dbReference type="Pfam" id="PF00076">
    <property type="entry name" value="RRM_1"/>
    <property type="match status" value="1"/>
</dbReference>
<dbReference type="PANTHER" id="PTHR15481">
    <property type="entry name" value="RIBONUCLEIC ACID BINDING PROTEIN S1"/>
    <property type="match status" value="1"/>
</dbReference>
<dbReference type="Proteomes" id="UP001497744">
    <property type="component" value="Unassembled WGS sequence"/>
</dbReference>
<dbReference type="EMBL" id="BPLF01000001">
    <property type="protein sequence ID" value="GIX61483.1"/>
    <property type="molecule type" value="Genomic_DNA"/>
</dbReference>
<protein>
    <submittedName>
        <fullName evidence="4">Ribonucleic acid binding protein S1, putative</fullName>
    </submittedName>
</protein>
<organism evidence="4 5">
    <name type="scientific">Babesia caballi</name>
    <dbReference type="NCBI Taxonomy" id="5871"/>
    <lineage>
        <taxon>Eukaryota</taxon>
        <taxon>Sar</taxon>
        <taxon>Alveolata</taxon>
        <taxon>Apicomplexa</taxon>
        <taxon>Aconoidasida</taxon>
        <taxon>Piroplasmida</taxon>
        <taxon>Babesiidae</taxon>
        <taxon>Babesia</taxon>
    </lineage>
</organism>
<dbReference type="SMART" id="SM00360">
    <property type="entry name" value="RRM"/>
    <property type="match status" value="1"/>
</dbReference>
<dbReference type="GO" id="GO:0005737">
    <property type="term" value="C:cytoplasm"/>
    <property type="evidence" value="ECO:0007669"/>
    <property type="project" value="TreeGrafter"/>
</dbReference>
<evidence type="ECO:0000313" key="4">
    <source>
        <dbReference type="EMBL" id="GIX61483.1"/>
    </source>
</evidence>
<evidence type="ECO:0000256" key="2">
    <source>
        <dbReference type="PROSITE-ProRule" id="PRU00176"/>
    </source>
</evidence>
<dbReference type="GO" id="GO:0005654">
    <property type="term" value="C:nucleoplasm"/>
    <property type="evidence" value="ECO:0007669"/>
    <property type="project" value="TreeGrafter"/>
</dbReference>
<dbReference type="GeneID" id="94192966"/>
<dbReference type="RefSeq" id="XP_067713554.1">
    <property type="nucleotide sequence ID" value="XM_067857453.1"/>
</dbReference>
<evidence type="ECO:0000259" key="3">
    <source>
        <dbReference type="PROSITE" id="PS50102"/>
    </source>
</evidence>
<dbReference type="GO" id="GO:0061574">
    <property type="term" value="C:ASAP complex"/>
    <property type="evidence" value="ECO:0007669"/>
    <property type="project" value="TreeGrafter"/>
</dbReference>
<evidence type="ECO:0000313" key="5">
    <source>
        <dbReference type="Proteomes" id="UP001497744"/>
    </source>
</evidence>
<dbReference type="PANTHER" id="PTHR15481:SF0">
    <property type="entry name" value="LD23870P-RELATED"/>
    <property type="match status" value="1"/>
</dbReference>
<name>A0AAV4LMU3_BABCB</name>
<proteinExistence type="predicted"/>
<dbReference type="GO" id="GO:0000398">
    <property type="term" value="P:mRNA splicing, via spliceosome"/>
    <property type="evidence" value="ECO:0007669"/>
    <property type="project" value="TreeGrafter"/>
</dbReference>
<dbReference type="AlphaFoldDB" id="A0AAV4LMU3"/>
<dbReference type="SUPFAM" id="SSF54928">
    <property type="entry name" value="RNA-binding domain, RBD"/>
    <property type="match status" value="1"/>
</dbReference>
<dbReference type="GO" id="GO:0003723">
    <property type="term" value="F:RNA binding"/>
    <property type="evidence" value="ECO:0007669"/>
    <property type="project" value="UniProtKB-UniRule"/>
</dbReference>
<dbReference type="InterPro" id="IPR000504">
    <property type="entry name" value="RRM_dom"/>
</dbReference>
<evidence type="ECO:0000256" key="1">
    <source>
        <dbReference type="ARBA" id="ARBA00022884"/>
    </source>
</evidence>
<dbReference type="InterPro" id="IPR035979">
    <property type="entry name" value="RBD_domain_sf"/>
</dbReference>
<dbReference type="Gene3D" id="3.30.70.330">
    <property type="match status" value="1"/>
</dbReference>
<accession>A0AAV4LMU3</accession>
<sequence>MSGLSPSQDAVVFMAPISPNVTSDHVREIMGNFGSLRAVELLPVQTPDGDATIARVAYESAESVESAVKHMDKGEVDGLRVRLTVTQPAPEDLPKMTV</sequence>
<keyword evidence="5" id="KW-1185">Reference proteome</keyword>
<keyword evidence="1 2" id="KW-0694">RNA-binding</keyword>
<feature type="domain" description="RRM" evidence="3">
    <location>
        <begin position="10"/>
        <end position="88"/>
    </location>
</feature>
<dbReference type="InterPro" id="IPR012677">
    <property type="entry name" value="Nucleotide-bd_a/b_plait_sf"/>
</dbReference>
<dbReference type="PROSITE" id="PS50102">
    <property type="entry name" value="RRM"/>
    <property type="match status" value="1"/>
</dbReference>
<gene>
    <name evidence="4" type="ORF">BcabD6B2_09180</name>
</gene>